<feature type="region of interest" description="Disordered" evidence="1">
    <location>
        <begin position="1"/>
        <end position="123"/>
    </location>
</feature>
<dbReference type="FunCoup" id="A0A6I9R597">
    <property type="interactions" value="9"/>
</dbReference>
<protein>
    <submittedName>
        <fullName evidence="3">Uncharacterized protein LOC105044624 isoform X1</fullName>
    </submittedName>
</protein>
<dbReference type="AlphaFoldDB" id="A0A6I9R597"/>
<keyword evidence="2" id="KW-1185">Reference proteome</keyword>
<feature type="region of interest" description="Disordered" evidence="1">
    <location>
        <begin position="354"/>
        <end position="462"/>
    </location>
</feature>
<name>A0A6I9R597_ELAGV</name>
<dbReference type="PANTHER" id="PTHR34468:SF3">
    <property type="entry name" value="OS03G0288900 PROTEIN"/>
    <property type="match status" value="1"/>
</dbReference>
<reference evidence="3" key="1">
    <citation type="submission" date="2025-08" db="UniProtKB">
        <authorList>
            <consortium name="RefSeq"/>
        </authorList>
    </citation>
    <scope>IDENTIFICATION</scope>
</reference>
<dbReference type="InParanoid" id="A0A6I9R597"/>
<feature type="compositionally biased region" description="Acidic residues" evidence="1">
    <location>
        <begin position="452"/>
        <end position="462"/>
    </location>
</feature>
<dbReference type="PANTHER" id="PTHR34468">
    <property type="entry name" value="MICROTUBULE-ASSOCIATED FUTSCH-LIKE PROTEIN"/>
    <property type="match status" value="1"/>
</dbReference>
<evidence type="ECO:0000256" key="1">
    <source>
        <dbReference type="SAM" id="MobiDB-lite"/>
    </source>
</evidence>
<feature type="compositionally biased region" description="Polar residues" evidence="1">
    <location>
        <begin position="370"/>
        <end position="388"/>
    </location>
</feature>
<dbReference type="OrthoDB" id="1918850at2759"/>
<dbReference type="Proteomes" id="UP000504607">
    <property type="component" value="Chromosome 5"/>
</dbReference>
<evidence type="ECO:0000313" key="3">
    <source>
        <dbReference type="RefSeq" id="XP_010920883.1"/>
    </source>
</evidence>
<gene>
    <name evidence="3" type="primary">LOC105044624</name>
</gene>
<proteinExistence type="predicted"/>
<feature type="compositionally biased region" description="Low complexity" evidence="1">
    <location>
        <begin position="63"/>
        <end position="77"/>
    </location>
</feature>
<evidence type="ECO:0000313" key="2">
    <source>
        <dbReference type="Proteomes" id="UP000504607"/>
    </source>
</evidence>
<feature type="compositionally biased region" description="Acidic residues" evidence="1">
    <location>
        <begin position="292"/>
        <end position="312"/>
    </location>
</feature>
<feature type="region of interest" description="Disordered" evidence="1">
    <location>
        <begin position="284"/>
        <end position="336"/>
    </location>
</feature>
<accession>A0A6I9R597</accession>
<feature type="compositionally biased region" description="Basic and acidic residues" evidence="1">
    <location>
        <begin position="429"/>
        <end position="438"/>
    </location>
</feature>
<feature type="compositionally biased region" description="Polar residues" evidence="1">
    <location>
        <begin position="440"/>
        <end position="449"/>
    </location>
</feature>
<dbReference type="RefSeq" id="XP_010920883.1">
    <property type="nucleotide sequence ID" value="XM_010922581.2"/>
</dbReference>
<sequence>MDVHPTPFPGKRRPPANSTTKDGERIKSSKKPQSQSLTTAPTRPKRAFGVARSSNIPVEKSLSKPPTTKTCKPWKPSGNATKPVKMDASAIAVTGKDRKAANEDVAGGDSSKTKTSTKKHQHVSFQDPVAAEAVDGDEKIAQQEEICTPMSSIKSAVPGTPYHSAQGCSKCRLDKLETSTYWLTQIKLAESVGRHSVAAAFFRLASECQAQPFHKLQMELKNYVVRHRVSSAESLWSDLLKAYELSNDEANAHFYNLDEFDASFVEQKETKPDAGEEYTICETDKNGRLEYDGDDNPVVDETEEAPVQDMEDGSVKEEPTGAEPALNTAEGPFPENKHSEAMIVSNICANESLEENASGKRSCGEKSSRGNRLSVKSSSLNARTQRSGGSADKGRSLAKKNQAGLKLSVGEQIRTHVDGAKRNGSGQLRSKDKEDLKGTDPNSSDNFNSDVFGEDATTDQNA</sequence>
<feature type="compositionally biased region" description="Polar residues" evidence="1">
    <location>
        <begin position="31"/>
        <end position="41"/>
    </location>
</feature>
<organism evidence="2 3">
    <name type="scientific">Elaeis guineensis var. tenera</name>
    <name type="common">Oil palm</name>
    <dbReference type="NCBI Taxonomy" id="51953"/>
    <lineage>
        <taxon>Eukaryota</taxon>
        <taxon>Viridiplantae</taxon>
        <taxon>Streptophyta</taxon>
        <taxon>Embryophyta</taxon>
        <taxon>Tracheophyta</taxon>
        <taxon>Spermatophyta</taxon>
        <taxon>Magnoliopsida</taxon>
        <taxon>Liliopsida</taxon>
        <taxon>Arecaceae</taxon>
        <taxon>Arecoideae</taxon>
        <taxon>Cocoseae</taxon>
        <taxon>Elaeidinae</taxon>
        <taxon>Elaeis</taxon>
    </lineage>
</organism>